<evidence type="ECO:0000256" key="3">
    <source>
        <dbReference type="ARBA" id="ARBA00022553"/>
    </source>
</evidence>
<dbReference type="GO" id="GO:0005975">
    <property type="term" value="P:carbohydrate metabolic process"/>
    <property type="evidence" value="ECO:0007669"/>
    <property type="project" value="InterPro"/>
</dbReference>
<feature type="domain" description="Alpha-D-phosphohexomutase alpha/beta/alpha" evidence="10">
    <location>
        <begin position="147"/>
        <end position="242"/>
    </location>
</feature>
<dbReference type="PANTHER" id="PTHR42946:SF1">
    <property type="entry name" value="PHOSPHOGLUCOMUTASE (ALPHA-D-GLUCOSE-1,6-BISPHOSPHATE-DEPENDENT)"/>
    <property type="match status" value="1"/>
</dbReference>
<dbReference type="InterPro" id="IPR016066">
    <property type="entry name" value="A-D-PHexomutase_CS"/>
</dbReference>
<dbReference type="InterPro" id="IPR050060">
    <property type="entry name" value="Phosphoglucosamine_mutase"/>
</dbReference>
<evidence type="ECO:0000256" key="1">
    <source>
        <dbReference type="ARBA" id="ARBA00001946"/>
    </source>
</evidence>
<reference evidence="12" key="1">
    <citation type="submission" date="2021-03" db="EMBL/GenBank/DDBJ databases">
        <title>Acanthopleuribacteraceae sp. M133.</title>
        <authorList>
            <person name="Wang G."/>
        </authorList>
    </citation>
    <scope>NUCLEOTIDE SEQUENCE</scope>
    <source>
        <strain evidence="12">M133</strain>
    </source>
</reference>
<dbReference type="Proteomes" id="UP000663929">
    <property type="component" value="Chromosome"/>
</dbReference>
<organism evidence="12 13">
    <name type="scientific">Sulfidibacter corallicola</name>
    <dbReference type="NCBI Taxonomy" id="2818388"/>
    <lineage>
        <taxon>Bacteria</taxon>
        <taxon>Pseudomonadati</taxon>
        <taxon>Acidobacteriota</taxon>
        <taxon>Holophagae</taxon>
        <taxon>Acanthopleuribacterales</taxon>
        <taxon>Acanthopleuribacteraceae</taxon>
        <taxon>Sulfidibacter</taxon>
    </lineage>
</organism>
<dbReference type="Pfam" id="PF00408">
    <property type="entry name" value="PGM_PMM_IV"/>
    <property type="match status" value="1"/>
</dbReference>
<dbReference type="InterPro" id="IPR005845">
    <property type="entry name" value="A-D-PHexomutase_a/b/a-II"/>
</dbReference>
<evidence type="ECO:0000313" key="13">
    <source>
        <dbReference type="Proteomes" id="UP000663929"/>
    </source>
</evidence>
<dbReference type="Pfam" id="PF02879">
    <property type="entry name" value="PGM_PMM_II"/>
    <property type="match status" value="1"/>
</dbReference>
<dbReference type="SUPFAM" id="SSF55957">
    <property type="entry name" value="Phosphoglucomutase, C-terminal domain"/>
    <property type="match status" value="1"/>
</dbReference>
<evidence type="ECO:0000256" key="5">
    <source>
        <dbReference type="ARBA" id="ARBA00022842"/>
    </source>
</evidence>
<dbReference type="PRINTS" id="PR00509">
    <property type="entry name" value="PGMPMM"/>
</dbReference>
<evidence type="ECO:0000259" key="8">
    <source>
        <dbReference type="Pfam" id="PF00408"/>
    </source>
</evidence>
<evidence type="ECO:0000259" key="11">
    <source>
        <dbReference type="Pfam" id="PF02880"/>
    </source>
</evidence>
<evidence type="ECO:0000259" key="9">
    <source>
        <dbReference type="Pfam" id="PF02878"/>
    </source>
</evidence>
<dbReference type="Gene3D" id="3.30.310.50">
    <property type="entry name" value="Alpha-D-phosphohexomutase, C-terminal domain"/>
    <property type="match status" value="1"/>
</dbReference>
<keyword evidence="13" id="KW-1185">Reference proteome</keyword>
<evidence type="ECO:0000256" key="7">
    <source>
        <dbReference type="RuleBase" id="RU004326"/>
    </source>
</evidence>
<evidence type="ECO:0000256" key="4">
    <source>
        <dbReference type="ARBA" id="ARBA00022723"/>
    </source>
</evidence>
<protein>
    <recommendedName>
        <fullName evidence="14">Phosphoglucosamine mutase</fullName>
    </recommendedName>
</protein>
<dbReference type="InterPro" id="IPR005846">
    <property type="entry name" value="A-D-PHexomutase_a/b/a-III"/>
</dbReference>
<dbReference type="InterPro" id="IPR005844">
    <property type="entry name" value="A-D-PHexomutase_a/b/a-I"/>
</dbReference>
<dbReference type="InterPro" id="IPR005841">
    <property type="entry name" value="Alpha-D-phosphohexomutase_SF"/>
</dbReference>
<proteinExistence type="inferred from homology"/>
<evidence type="ECO:0000256" key="6">
    <source>
        <dbReference type="ARBA" id="ARBA00023235"/>
    </source>
</evidence>
<name>A0A8A4TI66_SULCO</name>
<accession>A0A8A4TI66</accession>
<evidence type="ECO:0000256" key="2">
    <source>
        <dbReference type="ARBA" id="ARBA00010231"/>
    </source>
</evidence>
<dbReference type="SUPFAM" id="SSF53738">
    <property type="entry name" value="Phosphoglucomutase, first 3 domains"/>
    <property type="match status" value="3"/>
</dbReference>
<keyword evidence="4 7" id="KW-0479">Metal-binding</keyword>
<dbReference type="InterPro" id="IPR036900">
    <property type="entry name" value="A-D-PHexomutase_C_sf"/>
</dbReference>
<keyword evidence="3" id="KW-0597">Phosphoprotein</keyword>
<dbReference type="InterPro" id="IPR005843">
    <property type="entry name" value="A-D-PHexomutase_C"/>
</dbReference>
<dbReference type="GO" id="GO:0000287">
    <property type="term" value="F:magnesium ion binding"/>
    <property type="evidence" value="ECO:0007669"/>
    <property type="project" value="InterPro"/>
</dbReference>
<dbReference type="GO" id="GO:0006048">
    <property type="term" value="P:UDP-N-acetylglucosamine biosynthetic process"/>
    <property type="evidence" value="ECO:0007669"/>
    <property type="project" value="TreeGrafter"/>
</dbReference>
<evidence type="ECO:0000313" key="12">
    <source>
        <dbReference type="EMBL" id="QTD48521.1"/>
    </source>
</evidence>
<dbReference type="Gene3D" id="3.40.120.10">
    <property type="entry name" value="Alpha-D-Glucose-1,6-Bisphosphate, subunit A, domain 3"/>
    <property type="match status" value="3"/>
</dbReference>
<evidence type="ECO:0000259" key="10">
    <source>
        <dbReference type="Pfam" id="PF02879"/>
    </source>
</evidence>
<feature type="domain" description="Alpha-D-phosphohexomutase C-terminal" evidence="8">
    <location>
        <begin position="379"/>
        <end position="415"/>
    </location>
</feature>
<gene>
    <name evidence="12" type="ORF">J3U87_23320</name>
</gene>
<comment type="similarity">
    <text evidence="2 7">Belongs to the phosphohexose mutase family.</text>
</comment>
<feature type="domain" description="Alpha-D-phosphohexomutase alpha/beta/alpha" evidence="9">
    <location>
        <begin position="2"/>
        <end position="120"/>
    </location>
</feature>
<dbReference type="AlphaFoldDB" id="A0A8A4TI66"/>
<feature type="domain" description="Alpha-D-phosphohexomutase alpha/beta/alpha" evidence="11">
    <location>
        <begin position="246"/>
        <end position="347"/>
    </location>
</feature>
<dbReference type="GO" id="GO:0008966">
    <property type="term" value="F:phosphoglucosamine mutase activity"/>
    <property type="evidence" value="ECO:0007669"/>
    <property type="project" value="TreeGrafter"/>
</dbReference>
<dbReference type="RefSeq" id="WP_237378179.1">
    <property type="nucleotide sequence ID" value="NZ_CP071793.1"/>
</dbReference>
<dbReference type="KEGG" id="scor:J3U87_23320"/>
<dbReference type="Pfam" id="PF02880">
    <property type="entry name" value="PGM_PMM_III"/>
    <property type="match status" value="1"/>
</dbReference>
<dbReference type="InterPro" id="IPR016055">
    <property type="entry name" value="A-D-PHexomutase_a/b/a-I/II/III"/>
</dbReference>
<dbReference type="EMBL" id="CP071793">
    <property type="protein sequence ID" value="QTD48521.1"/>
    <property type="molecule type" value="Genomic_DNA"/>
</dbReference>
<dbReference type="GO" id="GO:0005829">
    <property type="term" value="C:cytosol"/>
    <property type="evidence" value="ECO:0007669"/>
    <property type="project" value="TreeGrafter"/>
</dbReference>
<comment type="cofactor">
    <cofactor evidence="1">
        <name>Mg(2+)</name>
        <dbReference type="ChEBI" id="CHEBI:18420"/>
    </cofactor>
</comment>
<keyword evidence="5 7" id="KW-0460">Magnesium</keyword>
<keyword evidence="6" id="KW-0413">Isomerase</keyword>
<dbReference type="PANTHER" id="PTHR42946">
    <property type="entry name" value="PHOSPHOHEXOSE MUTASE"/>
    <property type="match status" value="1"/>
</dbReference>
<dbReference type="Pfam" id="PF02878">
    <property type="entry name" value="PGM_PMM_I"/>
    <property type="match status" value="1"/>
</dbReference>
<dbReference type="GO" id="GO:0009252">
    <property type="term" value="P:peptidoglycan biosynthetic process"/>
    <property type="evidence" value="ECO:0007669"/>
    <property type="project" value="TreeGrafter"/>
</dbReference>
<dbReference type="PROSITE" id="PS00710">
    <property type="entry name" value="PGM_PMM"/>
    <property type="match status" value="1"/>
</dbReference>
<sequence length="433" mass="46709">MIFGTDGLRARMDSYPLTREIIEKLSQVLKAWLPDGAEVVLGHDSRRSCATIRDWITSAMDGLRVWDLGLVPTPAVAFETRARGAQLGIMITASHNPAHDNGLKFFDGEGLKIRYDQAKAWSDAVLALDPRQCEGSADLVRTQPTHYRSFLEETFGDTDFSQTPVAFDLANGAGSELVPPLLKALGIKAQILGATPDGDNINAGIGALHPETLHRTVVASGYLAGFALDGDGDRLIVVDRDGPLHGDLVLYALRKVMVAEGADIDTVVGTIMCGKGLEQSWASQGVALKRTPVGDQNVLAKLIEDDLLLGGEPSGHLLQCDLFPAGDGVLGALRLLRALTRTPDLLARARAEVPMYPVFENAYPVRHKPKLLTQPKTWSAMERLDAALADQGRLIVRYSGTEPKLRVFLEAPDLAPFKAGLAQLESAIAEELA</sequence>
<evidence type="ECO:0008006" key="14">
    <source>
        <dbReference type="Google" id="ProtNLM"/>
    </source>
</evidence>
<dbReference type="GO" id="GO:0004615">
    <property type="term" value="F:phosphomannomutase activity"/>
    <property type="evidence" value="ECO:0007669"/>
    <property type="project" value="TreeGrafter"/>
</dbReference>